<dbReference type="InterPro" id="IPR003959">
    <property type="entry name" value="ATPase_AAA_core"/>
</dbReference>
<dbReference type="GO" id="GO:0005886">
    <property type="term" value="C:plasma membrane"/>
    <property type="evidence" value="ECO:0007669"/>
    <property type="project" value="UniProtKB-SubCell"/>
</dbReference>
<feature type="transmembrane region" description="Helical" evidence="7">
    <location>
        <begin position="255"/>
        <end position="276"/>
    </location>
</feature>
<dbReference type="CDD" id="cd18584">
    <property type="entry name" value="ABC_6TM_AarD_CydD"/>
    <property type="match status" value="1"/>
</dbReference>
<evidence type="ECO:0000259" key="8">
    <source>
        <dbReference type="PROSITE" id="PS50893"/>
    </source>
</evidence>
<keyword evidence="4" id="KW-0067">ATP-binding</keyword>
<name>A0A919ULW4_9MICO</name>
<feature type="domain" description="ABC transmembrane type-1" evidence="9">
    <location>
        <begin position="20"/>
        <end position="318"/>
    </location>
</feature>
<dbReference type="SMART" id="SM00382">
    <property type="entry name" value="AAA"/>
    <property type="match status" value="1"/>
</dbReference>
<feature type="domain" description="ABC transporter" evidence="8">
    <location>
        <begin position="351"/>
        <end position="528"/>
    </location>
</feature>
<evidence type="ECO:0000256" key="2">
    <source>
        <dbReference type="ARBA" id="ARBA00022692"/>
    </source>
</evidence>
<dbReference type="PROSITE" id="PS50893">
    <property type="entry name" value="ABC_TRANSPORTER_2"/>
    <property type="match status" value="1"/>
</dbReference>
<gene>
    <name evidence="10" type="ORF">Dac01nite_18600</name>
</gene>
<comment type="subcellular location">
    <subcellularLocation>
        <location evidence="1">Cell membrane</location>
        <topology evidence="1">Multi-pass membrane protein</topology>
    </subcellularLocation>
</comment>
<evidence type="ECO:0000313" key="11">
    <source>
        <dbReference type="Proteomes" id="UP000652354"/>
    </source>
</evidence>
<evidence type="ECO:0000256" key="7">
    <source>
        <dbReference type="SAM" id="Phobius"/>
    </source>
</evidence>
<dbReference type="Pfam" id="PF00005">
    <property type="entry name" value="ABC_tran"/>
    <property type="match status" value="1"/>
</dbReference>
<dbReference type="CDD" id="cd00267">
    <property type="entry name" value="ABC_ATPase"/>
    <property type="match status" value="1"/>
</dbReference>
<dbReference type="SUPFAM" id="SSF52540">
    <property type="entry name" value="P-loop containing nucleoside triphosphate hydrolases"/>
    <property type="match status" value="1"/>
</dbReference>
<feature type="transmembrane region" description="Helical" evidence="7">
    <location>
        <begin position="147"/>
        <end position="167"/>
    </location>
</feature>
<protein>
    <submittedName>
        <fullName evidence="10">Thiol reductant ABC exporter subunit CydD</fullName>
    </submittedName>
</protein>
<evidence type="ECO:0000313" key="10">
    <source>
        <dbReference type="EMBL" id="GIG55108.1"/>
    </source>
</evidence>
<dbReference type="PANTHER" id="PTHR24221">
    <property type="entry name" value="ATP-BINDING CASSETTE SUB-FAMILY B"/>
    <property type="match status" value="1"/>
</dbReference>
<organism evidence="10 11">
    <name type="scientific">Demequina activiva</name>
    <dbReference type="NCBI Taxonomy" id="1582364"/>
    <lineage>
        <taxon>Bacteria</taxon>
        <taxon>Bacillati</taxon>
        <taxon>Actinomycetota</taxon>
        <taxon>Actinomycetes</taxon>
        <taxon>Micrococcales</taxon>
        <taxon>Demequinaceae</taxon>
        <taxon>Demequina</taxon>
    </lineage>
</organism>
<evidence type="ECO:0000256" key="4">
    <source>
        <dbReference type="ARBA" id="ARBA00022840"/>
    </source>
</evidence>
<evidence type="ECO:0000256" key="1">
    <source>
        <dbReference type="ARBA" id="ARBA00004651"/>
    </source>
</evidence>
<dbReference type="InterPro" id="IPR011527">
    <property type="entry name" value="ABC1_TM_dom"/>
</dbReference>
<dbReference type="PROSITE" id="PS50929">
    <property type="entry name" value="ABC_TM1F"/>
    <property type="match status" value="1"/>
</dbReference>
<keyword evidence="2 7" id="KW-0812">Transmembrane</keyword>
<dbReference type="EMBL" id="BONR01000004">
    <property type="protein sequence ID" value="GIG55108.1"/>
    <property type="molecule type" value="Genomic_DNA"/>
</dbReference>
<dbReference type="Pfam" id="PF13304">
    <property type="entry name" value="AAA_21"/>
    <property type="match status" value="1"/>
</dbReference>
<keyword evidence="6 7" id="KW-0472">Membrane</keyword>
<dbReference type="Proteomes" id="UP000652354">
    <property type="component" value="Unassembled WGS sequence"/>
</dbReference>
<keyword evidence="3" id="KW-0547">Nucleotide-binding</keyword>
<dbReference type="Gene3D" id="3.40.50.300">
    <property type="entry name" value="P-loop containing nucleotide triphosphate hydrolases"/>
    <property type="match status" value="2"/>
</dbReference>
<sequence length="528" mass="55381">MRPLDPRLIARIGPARRYVVVTAVLGLATAVAIGLQAFVIARLLGPVLAPAPLVADGLGWLGAVVPVSARELGTGVAWLLAIVAARVVLTWTQERLAHRAGVAVVAELRGKVVRHAASLGPRWAASGEGAQVTTTVTRGLDGLLPYFVRYLPQLLLAATVTPLMLLVVLDLDWISAAIIAATVPLVPVFMVLIGLLTRERSARHLEAMARLSARTLDLITGLPTLRALGRHRGPAARVRELGDAQRRATMGSLRVAFLSGMVLELLTTLAVALVAVTLGFRLVYGEVGVETALAVLVLAPEVYLPVRNVGTHFHASADGLAAADAAFEVLETEPVRVGGDAPAPDLAGATLRVDGLSVATPDGRRLAPAALTLEARPGQVTALVGPNGDGKTTALLALLGLLRPDAGDVAATPPGGDRVLLADVDSERWSRQCAWVPQRPDLGVEGRTMSLGQRERAALARALDSDRPVLVLDEPTAHLDHASRAEVVAAIRAAAQSGRTVVVATHERDLIEAAHTVVEVLGEPVVRR</sequence>
<accession>A0A919ULW4</accession>
<dbReference type="Pfam" id="PF00664">
    <property type="entry name" value="ABC_membrane"/>
    <property type="match status" value="1"/>
</dbReference>
<feature type="transmembrane region" description="Helical" evidence="7">
    <location>
        <begin position="72"/>
        <end position="89"/>
    </location>
</feature>
<dbReference type="GO" id="GO:0005524">
    <property type="term" value="F:ATP binding"/>
    <property type="evidence" value="ECO:0007669"/>
    <property type="project" value="UniProtKB-KW"/>
</dbReference>
<dbReference type="AlphaFoldDB" id="A0A919ULW4"/>
<dbReference type="PANTHER" id="PTHR24221:SF590">
    <property type="entry name" value="COMPONENT LINKED WITH THE ASSEMBLY OF CYTOCHROME' TRANSPORT TRANSMEMBRANE ATP-BINDING PROTEIN ABC TRANSPORTER CYDD-RELATED"/>
    <property type="match status" value="1"/>
</dbReference>
<comment type="caution">
    <text evidence="10">The sequence shown here is derived from an EMBL/GenBank/DDBJ whole genome shotgun (WGS) entry which is preliminary data.</text>
</comment>
<evidence type="ECO:0000256" key="5">
    <source>
        <dbReference type="ARBA" id="ARBA00022989"/>
    </source>
</evidence>
<dbReference type="InterPro" id="IPR027417">
    <property type="entry name" value="P-loop_NTPase"/>
</dbReference>
<keyword evidence="5 7" id="KW-1133">Transmembrane helix</keyword>
<dbReference type="Gene3D" id="1.20.1560.10">
    <property type="entry name" value="ABC transporter type 1, transmembrane domain"/>
    <property type="match status" value="1"/>
</dbReference>
<proteinExistence type="predicted"/>
<feature type="transmembrane region" description="Helical" evidence="7">
    <location>
        <begin position="173"/>
        <end position="196"/>
    </location>
</feature>
<reference evidence="10" key="1">
    <citation type="submission" date="2021-01" db="EMBL/GenBank/DDBJ databases">
        <title>Whole genome shotgun sequence of Demequina activiva NBRC 110675.</title>
        <authorList>
            <person name="Komaki H."/>
            <person name="Tamura T."/>
        </authorList>
    </citation>
    <scope>NUCLEOTIDE SEQUENCE</scope>
    <source>
        <strain evidence="10">NBRC 110675</strain>
    </source>
</reference>
<dbReference type="InterPro" id="IPR039421">
    <property type="entry name" value="Type_1_exporter"/>
</dbReference>
<dbReference type="InterPro" id="IPR036640">
    <property type="entry name" value="ABC1_TM_sf"/>
</dbReference>
<feature type="transmembrane region" description="Helical" evidence="7">
    <location>
        <begin position="20"/>
        <end position="44"/>
    </location>
</feature>
<dbReference type="GO" id="GO:0140359">
    <property type="term" value="F:ABC-type transporter activity"/>
    <property type="evidence" value="ECO:0007669"/>
    <property type="project" value="InterPro"/>
</dbReference>
<evidence type="ECO:0000256" key="6">
    <source>
        <dbReference type="ARBA" id="ARBA00023136"/>
    </source>
</evidence>
<keyword evidence="11" id="KW-1185">Reference proteome</keyword>
<dbReference type="InterPro" id="IPR003439">
    <property type="entry name" value="ABC_transporter-like_ATP-bd"/>
</dbReference>
<dbReference type="GO" id="GO:0016887">
    <property type="term" value="F:ATP hydrolysis activity"/>
    <property type="evidence" value="ECO:0007669"/>
    <property type="project" value="InterPro"/>
</dbReference>
<dbReference type="RefSeq" id="WP_203656288.1">
    <property type="nucleotide sequence ID" value="NZ_BONR01000004.1"/>
</dbReference>
<dbReference type="SUPFAM" id="SSF90123">
    <property type="entry name" value="ABC transporter transmembrane region"/>
    <property type="match status" value="1"/>
</dbReference>
<evidence type="ECO:0000256" key="3">
    <source>
        <dbReference type="ARBA" id="ARBA00022741"/>
    </source>
</evidence>
<evidence type="ECO:0000259" key="9">
    <source>
        <dbReference type="PROSITE" id="PS50929"/>
    </source>
</evidence>
<dbReference type="InterPro" id="IPR003593">
    <property type="entry name" value="AAA+_ATPase"/>
</dbReference>